<dbReference type="GO" id="GO:0004672">
    <property type="term" value="F:protein kinase activity"/>
    <property type="evidence" value="ECO:0007669"/>
    <property type="project" value="InterPro"/>
</dbReference>
<evidence type="ECO:0000313" key="3">
    <source>
        <dbReference type="Proteomes" id="UP000027195"/>
    </source>
</evidence>
<dbReference type="PROSITE" id="PS50011">
    <property type="entry name" value="PROTEIN_KINASE_DOM"/>
    <property type="match status" value="1"/>
</dbReference>
<dbReference type="AlphaFoldDB" id="A0A067MCK1"/>
<dbReference type="Proteomes" id="UP000027195">
    <property type="component" value="Unassembled WGS sequence"/>
</dbReference>
<feature type="domain" description="Protein kinase" evidence="1">
    <location>
        <begin position="1"/>
        <end position="81"/>
    </location>
</feature>
<feature type="non-terminal residue" evidence="2">
    <location>
        <position position="1"/>
    </location>
</feature>
<dbReference type="Pfam" id="PF07714">
    <property type="entry name" value="PK_Tyr_Ser-Thr"/>
    <property type="match status" value="1"/>
</dbReference>
<evidence type="ECO:0000313" key="2">
    <source>
        <dbReference type="EMBL" id="KDQ09617.1"/>
    </source>
</evidence>
<dbReference type="GO" id="GO:0005524">
    <property type="term" value="F:ATP binding"/>
    <property type="evidence" value="ECO:0007669"/>
    <property type="project" value="InterPro"/>
</dbReference>
<keyword evidence="3" id="KW-1185">Reference proteome</keyword>
<dbReference type="Gene3D" id="1.10.510.10">
    <property type="entry name" value="Transferase(Phosphotransferase) domain 1"/>
    <property type="match status" value="1"/>
</dbReference>
<gene>
    <name evidence="2" type="ORF">BOTBODRAFT_90188</name>
</gene>
<reference evidence="3" key="1">
    <citation type="journal article" date="2014" name="Proc. Natl. Acad. Sci. U.S.A.">
        <title>Extensive sampling of basidiomycete genomes demonstrates inadequacy of the white-rot/brown-rot paradigm for wood decay fungi.</title>
        <authorList>
            <person name="Riley R."/>
            <person name="Salamov A.A."/>
            <person name="Brown D.W."/>
            <person name="Nagy L.G."/>
            <person name="Floudas D."/>
            <person name="Held B.W."/>
            <person name="Levasseur A."/>
            <person name="Lombard V."/>
            <person name="Morin E."/>
            <person name="Otillar R."/>
            <person name="Lindquist E.A."/>
            <person name="Sun H."/>
            <person name="LaButti K.M."/>
            <person name="Schmutz J."/>
            <person name="Jabbour D."/>
            <person name="Luo H."/>
            <person name="Baker S.E."/>
            <person name="Pisabarro A.G."/>
            <person name="Walton J.D."/>
            <person name="Blanchette R.A."/>
            <person name="Henrissat B."/>
            <person name="Martin F."/>
            <person name="Cullen D."/>
            <person name="Hibbett D.S."/>
            <person name="Grigoriev I.V."/>
        </authorList>
    </citation>
    <scope>NUCLEOTIDE SEQUENCE [LARGE SCALE GENOMIC DNA]</scope>
    <source>
        <strain evidence="3">FD-172 SS1</strain>
    </source>
</reference>
<dbReference type="InterPro" id="IPR000719">
    <property type="entry name" value="Prot_kinase_dom"/>
</dbReference>
<evidence type="ECO:0000259" key="1">
    <source>
        <dbReference type="PROSITE" id="PS50011"/>
    </source>
</evidence>
<dbReference type="InterPro" id="IPR001245">
    <property type="entry name" value="Ser-Thr/Tyr_kinase_cat_dom"/>
</dbReference>
<organism evidence="2 3">
    <name type="scientific">Botryobasidium botryosum (strain FD-172 SS1)</name>
    <dbReference type="NCBI Taxonomy" id="930990"/>
    <lineage>
        <taxon>Eukaryota</taxon>
        <taxon>Fungi</taxon>
        <taxon>Dikarya</taxon>
        <taxon>Basidiomycota</taxon>
        <taxon>Agaricomycotina</taxon>
        <taxon>Agaricomycetes</taxon>
        <taxon>Cantharellales</taxon>
        <taxon>Botryobasidiaceae</taxon>
        <taxon>Botryobasidium</taxon>
    </lineage>
</organism>
<dbReference type="OrthoDB" id="4062651at2759"/>
<dbReference type="EMBL" id="KL198076">
    <property type="protein sequence ID" value="KDQ09617.1"/>
    <property type="molecule type" value="Genomic_DNA"/>
</dbReference>
<dbReference type="InParanoid" id="A0A067MCK1"/>
<dbReference type="SUPFAM" id="SSF56112">
    <property type="entry name" value="Protein kinase-like (PK-like)"/>
    <property type="match status" value="1"/>
</dbReference>
<dbReference type="HOGENOM" id="CLU_000288_7_20_1"/>
<proteinExistence type="predicted"/>
<sequence>GGFGDCYLGMFFGYPVVSKKLRFYEQDKYTKYFIHEASIWKKLDHPNIIPFLGSPSIGGLPHLMSPLMENGAADDFVKKNP</sequence>
<feature type="non-terminal residue" evidence="2">
    <location>
        <position position="81"/>
    </location>
</feature>
<dbReference type="InterPro" id="IPR011009">
    <property type="entry name" value="Kinase-like_dom_sf"/>
</dbReference>
<name>A0A067MCK1_BOTB1</name>
<accession>A0A067MCK1</accession>
<protein>
    <recommendedName>
        <fullName evidence="1">Protein kinase domain-containing protein</fullName>
    </recommendedName>
</protein>